<name>A0ABZ0TZE7_9FIRM</name>
<proteinExistence type="predicted"/>
<organism evidence="1 2">
    <name type="scientific">Anaerocellum danielii</name>
    <dbReference type="NCBI Taxonomy" id="1387557"/>
    <lineage>
        <taxon>Bacteria</taxon>
        <taxon>Bacillati</taxon>
        <taxon>Bacillota</taxon>
        <taxon>Bacillota incertae sedis</taxon>
        <taxon>Caldicellulosiruptorales</taxon>
        <taxon>Caldicellulosiruptoraceae</taxon>
        <taxon>Anaerocellum</taxon>
    </lineage>
</organism>
<gene>
    <name evidence="1" type="ORF">SOJ16_000012</name>
</gene>
<evidence type="ECO:0000313" key="2">
    <source>
        <dbReference type="Proteomes" id="UP001322744"/>
    </source>
</evidence>
<protein>
    <submittedName>
        <fullName evidence="1">Uncharacterized protein</fullName>
    </submittedName>
</protein>
<keyword evidence="2" id="KW-1185">Reference proteome</keyword>
<dbReference type="Proteomes" id="UP001322744">
    <property type="component" value="Chromosome"/>
</dbReference>
<dbReference type="EMBL" id="CP139957">
    <property type="protein sequence ID" value="WPX08856.1"/>
    <property type="molecule type" value="Genomic_DNA"/>
</dbReference>
<sequence length="74" mass="8724">MEHKKEELRSKYQQYILMARAYSNGHEFSVAVDITFWFDEVNCSGQNMAQWIFSIVDKVNIMAYRDKAEDIIAV</sequence>
<dbReference type="RefSeq" id="WP_157841544.1">
    <property type="nucleotide sequence ID" value="NZ_CP139957.1"/>
</dbReference>
<accession>A0ABZ0TZE7</accession>
<evidence type="ECO:0000313" key="1">
    <source>
        <dbReference type="EMBL" id="WPX08856.1"/>
    </source>
</evidence>
<reference evidence="1 2" key="1">
    <citation type="submission" date="2023-12" db="EMBL/GenBank/DDBJ databases">
        <authorList>
            <person name="Manesh M.J.H."/>
            <person name="Bing R.G."/>
            <person name="Willard D.J."/>
            <person name="Kelly R.M."/>
        </authorList>
    </citation>
    <scope>NUCLEOTIDE SEQUENCE [LARGE SCALE GENOMIC DNA]</scope>
    <source>
        <strain evidence="1 2">DSM 8977</strain>
    </source>
</reference>